<dbReference type="RefSeq" id="WP_002763444.1">
    <property type="nucleotide sequence ID" value="NZ_AKWM02000046.1"/>
</dbReference>
<name>A0AA87MMC9_9LEPT</name>
<sequence>MGGIFHEVIRPERIVNTESFDEPWYPGDAVGTVVLMEDGKKTIRTLRAKESLRWCSYVLHGKRFGD</sequence>
<evidence type="ECO:0000313" key="2">
    <source>
        <dbReference type="Proteomes" id="UP000001343"/>
    </source>
</evidence>
<proteinExistence type="predicted"/>
<dbReference type="InterPro" id="IPR023393">
    <property type="entry name" value="START-like_dom_sf"/>
</dbReference>
<evidence type="ECO:0000313" key="1">
    <source>
        <dbReference type="EMBL" id="EKR99711.1"/>
    </source>
</evidence>
<comment type="caution">
    <text evidence="1">The sequence shown here is derived from an EMBL/GenBank/DDBJ whole genome shotgun (WGS) entry which is preliminary data.</text>
</comment>
<gene>
    <name evidence="1" type="ORF">LEP1GSC125_2379</name>
</gene>
<dbReference type="Gene3D" id="3.30.530.20">
    <property type="match status" value="1"/>
</dbReference>
<organism evidence="1 2">
    <name type="scientific">Leptospira mayottensis 200901122</name>
    <dbReference type="NCBI Taxonomy" id="1193010"/>
    <lineage>
        <taxon>Bacteria</taxon>
        <taxon>Pseudomonadati</taxon>
        <taxon>Spirochaetota</taxon>
        <taxon>Spirochaetia</taxon>
        <taxon>Leptospirales</taxon>
        <taxon>Leptospiraceae</taxon>
        <taxon>Leptospira</taxon>
    </lineage>
</organism>
<reference evidence="1 2" key="1">
    <citation type="journal article" date="2014" name="Int. J. Syst. Evol. Microbiol.">
        <title>Leptospira mayottensis sp. nov., a pathogenic species of the genus Leptospira isolated from humans.</title>
        <authorList>
            <person name="Bourhy P."/>
            <person name="Collet L."/>
            <person name="Brisse S."/>
            <person name="Picardeau M."/>
        </authorList>
    </citation>
    <scope>NUCLEOTIDE SEQUENCE [LARGE SCALE GENOMIC DNA]</scope>
    <source>
        <strain evidence="1 2">200901122</strain>
    </source>
</reference>
<accession>A0AA87MMC9</accession>
<dbReference type="EMBL" id="AKWM02000046">
    <property type="protein sequence ID" value="EKR99711.1"/>
    <property type="molecule type" value="Genomic_DNA"/>
</dbReference>
<protein>
    <submittedName>
        <fullName evidence="1">Toxin-antitoxin system, toxin component domain protein</fullName>
    </submittedName>
</protein>
<dbReference type="AlphaFoldDB" id="A0AA87MMC9"/>
<dbReference type="SUPFAM" id="SSF55961">
    <property type="entry name" value="Bet v1-like"/>
    <property type="match status" value="1"/>
</dbReference>
<dbReference type="Proteomes" id="UP000001343">
    <property type="component" value="Unassembled WGS sequence"/>
</dbReference>